<dbReference type="EMBL" id="CP023434">
    <property type="protein sequence ID" value="AXY26270.1"/>
    <property type="molecule type" value="Genomic_DNA"/>
</dbReference>
<dbReference type="KEGG" id="abae:CL176_09825"/>
<dbReference type="NCBIfam" id="NF033546">
    <property type="entry name" value="transpos_IS21"/>
    <property type="match status" value="1"/>
</dbReference>
<sequence>MIRINKEFEVIHRFRNGESIRKISRDMDIDRKTIRRIRDRYQAGIDALDDAQNEKEIEAATEQLVLERKYDTSNRKKRTFTPEVEARMSELLEKEREKDRRLGPHKQALTAKAVYEILAEEGYAIKYRTVAHYWSKMKAKAKEAFIKQNYALGARVEFDFGEVKLEIEGVVKTYYLAVWASPASDYYWAYLYTNQKKAVFQDAHVRFFENLGGVYAELVYDNMRNVVTRFIGRNEKELNPQLIQLATYYGFNINVTNCFSGNEKGTVESRVKHVRQNCFTKKYQFQSLDEARQHLEESLRTLNQESRLEEEKGHLLKYRPPFELAELCQLSVTKYATIHYQKNQYSVPDYLVGKRVQIKAYADYLVVYANEQEVARHNKIEGSHGFQLDISHYIKTLKKKPGALEHSLVLQQTPGLETLYHKYYSGHPKEFIEQLEKYHSLSGEALCQQLAYDQLVQRVTTENEGVPKNQEAILHQTEATLHQLNALYGLEESLC</sequence>
<dbReference type="SUPFAM" id="SSF53098">
    <property type="entry name" value="Ribonuclease H-like"/>
    <property type="match status" value="1"/>
</dbReference>
<dbReference type="GO" id="GO:0015074">
    <property type="term" value="P:DNA integration"/>
    <property type="evidence" value="ECO:0007669"/>
    <property type="project" value="InterPro"/>
</dbReference>
<dbReference type="InterPro" id="IPR036397">
    <property type="entry name" value="RNaseH_sf"/>
</dbReference>
<name>A0A347WI55_9LACT</name>
<comment type="similarity">
    <text evidence="1">Belongs to the transposase IS21/IS408/IS1162 family.</text>
</comment>
<evidence type="ECO:0000313" key="9">
    <source>
        <dbReference type="EMBL" id="AXY26421.1"/>
    </source>
</evidence>
<dbReference type="AlphaFoldDB" id="A0A347WI55"/>
<evidence type="ECO:0000313" key="6">
    <source>
        <dbReference type="EMBL" id="AXY24972.1"/>
    </source>
</evidence>
<accession>A0A347WI55</accession>
<dbReference type="KEGG" id="abae:CL176_01825"/>
<dbReference type="Pfam" id="PF13384">
    <property type="entry name" value="HTH_23"/>
    <property type="match status" value="1"/>
</dbReference>
<keyword evidence="2" id="KW-0175">Coiled coil</keyword>
<feature type="coiled-coil region" evidence="2">
    <location>
        <begin position="285"/>
        <end position="312"/>
    </location>
</feature>
<dbReference type="Pfam" id="PF22483">
    <property type="entry name" value="Mu-transpos_C_2"/>
    <property type="match status" value="1"/>
</dbReference>
<proteinExistence type="inferred from homology"/>
<evidence type="ECO:0000256" key="2">
    <source>
        <dbReference type="SAM" id="Coils"/>
    </source>
</evidence>
<dbReference type="PANTHER" id="PTHR35004">
    <property type="entry name" value="TRANSPOSASE RV3428C-RELATED"/>
    <property type="match status" value="1"/>
</dbReference>
<feature type="domain" description="Integrase catalytic" evidence="3">
    <location>
        <begin position="148"/>
        <end position="329"/>
    </location>
</feature>
<dbReference type="InterPro" id="IPR054353">
    <property type="entry name" value="IstA-like_C"/>
</dbReference>
<dbReference type="EMBL" id="CP023434">
    <property type="protein sequence ID" value="AXY26421.1"/>
    <property type="molecule type" value="Genomic_DNA"/>
</dbReference>
<protein>
    <recommendedName>
        <fullName evidence="3">Integrase catalytic domain-containing protein</fullName>
    </recommendedName>
</protein>
<dbReference type="InterPro" id="IPR012337">
    <property type="entry name" value="RNaseH-like_sf"/>
</dbReference>
<dbReference type="KEGG" id="abae:CL176_10260"/>
<evidence type="ECO:0000259" key="3">
    <source>
        <dbReference type="PROSITE" id="PS50994"/>
    </source>
</evidence>
<dbReference type="KEGG" id="abae:CL176_02425"/>
<organism evidence="4 10">
    <name type="scientific">Suicoccus acidiformans</name>
    <dbReference type="NCBI Taxonomy" id="2036206"/>
    <lineage>
        <taxon>Bacteria</taxon>
        <taxon>Bacillati</taxon>
        <taxon>Bacillota</taxon>
        <taxon>Bacilli</taxon>
        <taxon>Lactobacillales</taxon>
        <taxon>Aerococcaceae</taxon>
        <taxon>Suicoccus</taxon>
    </lineage>
</organism>
<dbReference type="Proteomes" id="UP000263232">
    <property type="component" value="Chromosome"/>
</dbReference>
<keyword evidence="10" id="KW-1185">Reference proteome</keyword>
<dbReference type="InterPro" id="IPR001584">
    <property type="entry name" value="Integrase_cat-core"/>
</dbReference>
<evidence type="ECO:0000256" key="1">
    <source>
        <dbReference type="ARBA" id="ARBA00009277"/>
    </source>
</evidence>
<evidence type="ECO:0000313" key="8">
    <source>
        <dbReference type="EMBL" id="AXY26344.1"/>
    </source>
</evidence>
<dbReference type="KEGG" id="abae:CL176_10690"/>
<dbReference type="EMBL" id="CP023434">
    <property type="protein sequence ID" value="AXY26344.1"/>
    <property type="molecule type" value="Genomic_DNA"/>
</dbReference>
<evidence type="ECO:0000313" key="10">
    <source>
        <dbReference type="Proteomes" id="UP000263232"/>
    </source>
</evidence>
<dbReference type="EMBL" id="CP023434">
    <property type="protein sequence ID" value="AXY24762.1"/>
    <property type="molecule type" value="Genomic_DNA"/>
</dbReference>
<evidence type="ECO:0000313" key="4">
    <source>
        <dbReference type="EMBL" id="AXY24762.1"/>
    </source>
</evidence>
<dbReference type="EMBL" id="CP023434">
    <property type="protein sequence ID" value="AXY24858.1"/>
    <property type="molecule type" value="Genomic_DNA"/>
</dbReference>
<evidence type="ECO:0000313" key="5">
    <source>
        <dbReference type="EMBL" id="AXY24858.1"/>
    </source>
</evidence>
<dbReference type="KEGG" id="abae:CL176_01315"/>
<dbReference type="PANTHER" id="PTHR35004:SF7">
    <property type="entry name" value="INTEGRASE PROTEIN"/>
    <property type="match status" value="1"/>
</dbReference>
<reference evidence="4 10" key="1">
    <citation type="submission" date="2017-09" db="EMBL/GenBank/DDBJ databases">
        <title>Complete genome sequence of Oxytococcus suis strain ZY16052.</title>
        <authorList>
            <person name="Li F."/>
        </authorList>
    </citation>
    <scope>NUCLEOTIDE SEQUENCE [LARGE SCALE GENOMIC DNA]</scope>
    <source>
        <strain evidence="4 10">ZY16052</strain>
    </source>
</reference>
<evidence type="ECO:0000313" key="7">
    <source>
        <dbReference type="EMBL" id="AXY26270.1"/>
    </source>
</evidence>
<dbReference type="PROSITE" id="PS50994">
    <property type="entry name" value="INTEGRASE"/>
    <property type="match status" value="1"/>
</dbReference>
<gene>
    <name evidence="4" type="ORF">CL176_01315</name>
    <name evidence="5" type="ORF">CL176_01825</name>
    <name evidence="6" type="ORF">CL176_02425</name>
    <name evidence="7" type="ORF">CL176_09825</name>
    <name evidence="8" type="ORF">CL176_10260</name>
    <name evidence="9" type="ORF">CL176_10690</name>
</gene>
<dbReference type="EMBL" id="CP023434">
    <property type="protein sequence ID" value="AXY24972.1"/>
    <property type="molecule type" value="Genomic_DNA"/>
</dbReference>
<dbReference type="GO" id="GO:0003676">
    <property type="term" value="F:nucleic acid binding"/>
    <property type="evidence" value="ECO:0007669"/>
    <property type="project" value="InterPro"/>
</dbReference>
<dbReference type="Gene3D" id="3.30.420.10">
    <property type="entry name" value="Ribonuclease H-like superfamily/Ribonuclease H"/>
    <property type="match status" value="1"/>
</dbReference>
<dbReference type="OrthoDB" id="3193769at2"/>
<dbReference type="RefSeq" id="WP_118989686.1">
    <property type="nucleotide sequence ID" value="NZ_CP023434.1"/>
</dbReference>